<dbReference type="EMBL" id="PDLN01000020">
    <property type="protein sequence ID" value="RDW59205.1"/>
    <property type="molecule type" value="Genomic_DNA"/>
</dbReference>
<feature type="transmembrane region" description="Helical" evidence="6">
    <location>
        <begin position="439"/>
        <end position="460"/>
    </location>
</feature>
<keyword evidence="4 6" id="KW-1133">Transmembrane helix</keyword>
<feature type="transmembrane region" description="Helical" evidence="6">
    <location>
        <begin position="372"/>
        <end position="392"/>
    </location>
</feature>
<sequence>MSGSKAIPTTTPSSIPSGSIFTMKSSSEKIAEITEYPPSEGVGEVDEIKLGNEHEVFKKGEDIVDFRTVGWLRASSICIKIQFALGVLNIPSCLYTLGAFPGSLCVVGWAFLNTYNAVLFGDFKFRHPGIYDVTDVAYVIGGPILREVMGALFMIGCVFCVASSCLGLSTAFNALSHHAACTVWWSFLSMFFIGAGASMRKFHSIGWLTWAGFASMFVSVFIVVVAVTQLDRPAAAPQTGPYDLGWNWIGTPTFVSAMTASTSIFVSGAGAPMFLQVMSEMKKPTDFRKALYLCNFIINASYLAFSLVIYRWCGKWVASPSLGSAGQTIKMVAYGIALLGLFVGAILYLHLGAKMLFVRVLRNSRHLQANTVVHWSVWLSCTFGLCALGFILAEAIPIFNYLIALTGSICFAPLSLALPPVAWLYDHWHYRKGSMLRKAIWSMSVLSFLLGTFMTVGGTYSTVELIIEAYASGQIGSAFSCADNSNSS</sequence>
<keyword evidence="3 6" id="KW-0812">Transmembrane</keyword>
<dbReference type="PANTHER" id="PTHR22950:SF697">
    <property type="entry name" value="AMINO ACID TRANSPORTER (EUROFUNG)"/>
    <property type="match status" value="1"/>
</dbReference>
<evidence type="ECO:0000259" key="7">
    <source>
        <dbReference type="Pfam" id="PF01490"/>
    </source>
</evidence>
<name>A0A3D8QBH3_9HELO</name>
<dbReference type="AlphaFoldDB" id="A0A3D8QBH3"/>
<feature type="transmembrane region" description="Helical" evidence="6">
    <location>
        <begin position="175"/>
        <end position="195"/>
    </location>
</feature>
<evidence type="ECO:0000256" key="5">
    <source>
        <dbReference type="ARBA" id="ARBA00023136"/>
    </source>
</evidence>
<feature type="domain" description="Amino acid transporter transmembrane" evidence="7">
    <location>
        <begin position="68"/>
        <end position="459"/>
    </location>
</feature>
<comment type="similarity">
    <text evidence="2">Belongs to the amino acid/polyamine transporter 2 family.</text>
</comment>
<evidence type="ECO:0000313" key="8">
    <source>
        <dbReference type="EMBL" id="RDW59205.1"/>
    </source>
</evidence>
<reference evidence="8 9" key="1">
    <citation type="journal article" date="2018" name="IMA Fungus">
        <title>IMA Genome-F 9: Draft genome sequence of Annulohypoxylon stygium, Aspergillus mulundensis, Berkeleyomyces basicola (syn. Thielaviopsis basicola), Ceratocystis smalleyi, two Cercospora beticola strains, Coleophoma cylindrospora, Fusarium fracticaudum, Phialophora cf. hyalina, and Morchella septimelata.</title>
        <authorList>
            <person name="Wingfield B.D."/>
            <person name="Bills G.F."/>
            <person name="Dong Y."/>
            <person name="Huang W."/>
            <person name="Nel W.J."/>
            <person name="Swalarsk-Parry B.S."/>
            <person name="Vaghefi N."/>
            <person name="Wilken P.M."/>
            <person name="An Z."/>
            <person name="de Beer Z.W."/>
            <person name="De Vos L."/>
            <person name="Chen L."/>
            <person name="Duong T.A."/>
            <person name="Gao Y."/>
            <person name="Hammerbacher A."/>
            <person name="Kikkert J.R."/>
            <person name="Li Y."/>
            <person name="Li H."/>
            <person name="Li K."/>
            <person name="Li Q."/>
            <person name="Liu X."/>
            <person name="Ma X."/>
            <person name="Naidoo K."/>
            <person name="Pethybridge S.J."/>
            <person name="Sun J."/>
            <person name="Steenkamp E.T."/>
            <person name="van der Nest M.A."/>
            <person name="van Wyk S."/>
            <person name="Wingfield M.J."/>
            <person name="Xiong C."/>
            <person name="Yue Q."/>
            <person name="Zhang X."/>
        </authorList>
    </citation>
    <scope>NUCLEOTIDE SEQUENCE [LARGE SCALE GENOMIC DNA]</scope>
    <source>
        <strain evidence="8 9">BP5796</strain>
    </source>
</reference>
<evidence type="ECO:0000256" key="4">
    <source>
        <dbReference type="ARBA" id="ARBA00022989"/>
    </source>
</evidence>
<dbReference type="PANTHER" id="PTHR22950">
    <property type="entry name" value="AMINO ACID TRANSPORTER"/>
    <property type="match status" value="1"/>
</dbReference>
<evidence type="ECO:0000256" key="1">
    <source>
        <dbReference type="ARBA" id="ARBA00004141"/>
    </source>
</evidence>
<dbReference type="OrthoDB" id="40134at2759"/>
<dbReference type="FunFam" id="1.20.1740.10:FF:000039">
    <property type="entry name" value="Neutral amino acid transporter (Eurofung)"/>
    <property type="match status" value="1"/>
</dbReference>
<evidence type="ECO:0000313" key="9">
    <source>
        <dbReference type="Proteomes" id="UP000256328"/>
    </source>
</evidence>
<feature type="transmembrane region" description="Helical" evidence="6">
    <location>
        <begin position="398"/>
        <end position="418"/>
    </location>
</feature>
<dbReference type="GO" id="GO:0015179">
    <property type="term" value="F:L-amino acid transmembrane transporter activity"/>
    <property type="evidence" value="ECO:0007669"/>
    <property type="project" value="TreeGrafter"/>
</dbReference>
<evidence type="ECO:0000256" key="6">
    <source>
        <dbReference type="SAM" id="Phobius"/>
    </source>
</evidence>
<feature type="transmembrane region" description="Helical" evidence="6">
    <location>
        <begin position="148"/>
        <end position="169"/>
    </location>
</feature>
<organism evidence="8 9">
    <name type="scientific">Coleophoma crateriformis</name>
    <dbReference type="NCBI Taxonomy" id="565419"/>
    <lineage>
        <taxon>Eukaryota</taxon>
        <taxon>Fungi</taxon>
        <taxon>Dikarya</taxon>
        <taxon>Ascomycota</taxon>
        <taxon>Pezizomycotina</taxon>
        <taxon>Leotiomycetes</taxon>
        <taxon>Helotiales</taxon>
        <taxon>Dermateaceae</taxon>
        <taxon>Coleophoma</taxon>
    </lineage>
</organism>
<gene>
    <name evidence="8" type="ORF">BP5796_12129</name>
</gene>
<feature type="transmembrane region" description="Helical" evidence="6">
    <location>
        <begin position="248"/>
        <end position="269"/>
    </location>
</feature>
<proteinExistence type="inferred from homology"/>
<dbReference type="InterPro" id="IPR013057">
    <property type="entry name" value="AA_transpt_TM"/>
</dbReference>
<keyword evidence="5 6" id="KW-0472">Membrane</keyword>
<comment type="caution">
    <text evidence="8">The sequence shown here is derived from an EMBL/GenBank/DDBJ whole genome shotgun (WGS) entry which is preliminary data.</text>
</comment>
<dbReference type="GO" id="GO:0016020">
    <property type="term" value="C:membrane"/>
    <property type="evidence" value="ECO:0007669"/>
    <property type="project" value="UniProtKB-SubCell"/>
</dbReference>
<feature type="transmembrane region" description="Helical" evidence="6">
    <location>
        <begin position="332"/>
        <end position="351"/>
    </location>
</feature>
<evidence type="ECO:0000256" key="3">
    <source>
        <dbReference type="ARBA" id="ARBA00022692"/>
    </source>
</evidence>
<accession>A0A3D8QBH3</accession>
<protein>
    <recommendedName>
        <fullName evidence="7">Amino acid transporter transmembrane domain-containing protein</fullName>
    </recommendedName>
</protein>
<dbReference type="Proteomes" id="UP000256328">
    <property type="component" value="Unassembled WGS sequence"/>
</dbReference>
<feature type="transmembrane region" description="Helical" evidence="6">
    <location>
        <begin position="207"/>
        <end position="228"/>
    </location>
</feature>
<dbReference type="Pfam" id="PF01490">
    <property type="entry name" value="Aa_trans"/>
    <property type="match status" value="1"/>
</dbReference>
<comment type="subcellular location">
    <subcellularLocation>
        <location evidence="1">Membrane</location>
        <topology evidence="1">Multi-pass membrane protein</topology>
    </subcellularLocation>
</comment>
<keyword evidence="9" id="KW-1185">Reference proteome</keyword>
<feature type="transmembrane region" description="Helical" evidence="6">
    <location>
        <begin position="290"/>
        <end position="312"/>
    </location>
</feature>
<evidence type="ECO:0000256" key="2">
    <source>
        <dbReference type="ARBA" id="ARBA00008066"/>
    </source>
</evidence>